<reference evidence="3" key="1">
    <citation type="journal article" date="2018" name="Emerg. Infect. Dis.">
        <title>Novel Poxvirus in Proliferative Lesions of Wild Rodents in East Central Texas, USA.</title>
        <authorList>
            <person name="Hodo C.L."/>
            <person name="Mauldin M.R."/>
            <person name="Light J.E."/>
            <person name="Wilkins K."/>
            <person name="Tang S."/>
            <person name="Nakazawa Y."/>
            <person name="Emerson G.L."/>
            <person name="Ritter J.M."/>
            <person name="Mansell J.L."/>
            <person name="Hamer S.A."/>
        </authorList>
    </citation>
    <scope>NUCLEOTIDE SEQUENCE</scope>
    <source>
        <strain evidence="3">T14-N038</strain>
    </source>
</reference>
<sequence length="565" mass="67110">MDFIRRKYLIYTVDNNIDFIRYDAINKVSNFSLNHVLALKYLIINFPKHILIKDVLDNPNFYVFLHMVRCCQVYETVLKHAFDSPTMYIRALTKNYQLFNKYIQLYKSLCQELLNNNRFLTVAEYAPELSEVIGVNYDLDLNPLFHQGEPIRDMEIIFMKLFRQTRFKAVKRLAVLRLLFWAYLSKQDTGKVFEDNDSQDVYTLFQTSDRIVHSKMTEVFREYIFPGDKTSYWIWLNEPISNDSDIYKDRSAQNMYEKILSYIYEEVKQGRVNKNMLKLVYLFEEDDSIRSMILELIYGVPGDILAIIDSEDEQWKSYFINMYKEKFIDGNTFTSSKTFYDDLFRVVASIDPEYFNIRRISTVFGPRPEMKSRFDEMNINTTYIHNMIYQTNNLNLVSMEKLKLCQIYNEDTQYYIKEYNTYLYLTEDDPHILYHGVLTRFSTVKKSDRLNLFSKNILKYYLDGNLAKLGLVLSDYKRDVVMSIVSHLKCVEDVSAFITFAVSKNKSIIPALVRTVLANFNISIIILFQTFLRDNMHSVEAFLDKSSHLTNKDKNYLRQIIKYGR</sequence>
<evidence type="ECO:0000256" key="2">
    <source>
        <dbReference type="ARBA" id="ARBA00022844"/>
    </source>
</evidence>
<evidence type="ECO:0000256" key="1">
    <source>
        <dbReference type="ARBA" id="ARBA00004328"/>
    </source>
</evidence>
<evidence type="ECO:0008006" key="4">
    <source>
        <dbReference type="Google" id="ProtNLM"/>
    </source>
</evidence>
<organism evidence="3">
    <name type="scientific">Baiomys poxvirus</name>
    <dbReference type="NCBI Taxonomy" id="2203081"/>
    <lineage>
        <taxon>Viruses</taxon>
        <taxon>Varidnaviria</taxon>
        <taxon>Bamfordvirae</taxon>
        <taxon>Nucleocytoviricota</taxon>
        <taxon>Pokkesviricetes</taxon>
        <taxon>Chitovirales</taxon>
        <taxon>Poxviridae</taxon>
    </lineage>
</organism>
<evidence type="ECO:0000313" key="3">
    <source>
        <dbReference type="EMBL" id="AWM97833.1"/>
    </source>
</evidence>
<dbReference type="GO" id="GO:0044423">
    <property type="term" value="C:virion component"/>
    <property type="evidence" value="ECO:0007669"/>
    <property type="project" value="UniProtKB-KW"/>
</dbReference>
<dbReference type="EMBL" id="MG367485">
    <property type="protein sequence ID" value="AWM97833.1"/>
    <property type="molecule type" value="Genomic_DNA"/>
</dbReference>
<dbReference type="Pfam" id="PF04656">
    <property type="entry name" value="Pox_E6"/>
    <property type="match status" value="1"/>
</dbReference>
<name>A0A2U8U616_9POXV</name>
<proteinExistence type="predicted"/>
<dbReference type="PIRSF" id="PIRSF015629">
    <property type="entry name" value="VAC_E6R"/>
    <property type="match status" value="1"/>
</dbReference>
<keyword evidence="2" id="KW-0946">Virion</keyword>
<comment type="subcellular location">
    <subcellularLocation>
        <location evidence="1">Virion</location>
    </subcellularLocation>
</comment>
<protein>
    <recommendedName>
        <fullName evidence="4">Virion protein</fullName>
    </recommendedName>
</protein>
<dbReference type="InterPro" id="IPR006749">
    <property type="entry name" value="Pox_E6"/>
</dbReference>
<accession>A0A2U8U616</accession>